<accession>A0A0B5KU80</accession>
<proteinExistence type="predicted"/>
<feature type="transmembrane region" description="Helical" evidence="1">
    <location>
        <begin position="123"/>
        <end position="143"/>
    </location>
</feature>
<keyword evidence="1" id="KW-0472">Membrane</keyword>
<feature type="transmembrane region" description="Helical" evidence="1">
    <location>
        <begin position="36"/>
        <end position="56"/>
    </location>
</feature>
<feature type="transmembrane region" description="Helical" evidence="1">
    <location>
        <begin position="63"/>
        <end position="85"/>
    </location>
</feature>
<name>A0A0B5KU80_9FIRM</name>
<reference evidence="2" key="1">
    <citation type="journal article" date="2015" name="Environ. Microbiol.">
        <title>Pressure adaptation is linked to thermal adaptation in salt-saturated marine habitats.</title>
        <authorList>
            <consortium name="The MAMBA Consortium"/>
            <person name="Alcaide M."/>
            <person name="Stogios P.J."/>
            <person name="Lafraya A."/>
            <person name="Tchigvintsev A."/>
            <person name="Flick R."/>
            <person name="Bargiela R."/>
            <person name="Chernikova T.N."/>
            <person name="Reva O.N."/>
            <person name="Hai T."/>
            <person name="Leggewie C.C."/>
            <person name="Katzke N."/>
            <person name="La Cono V."/>
            <person name="Matesanz R."/>
            <person name="Jebbar M."/>
            <person name="Jaeger K.E."/>
            <person name="Yakimov M.M."/>
            <person name="Yakunin A.F."/>
            <person name="Golyshin P.N."/>
            <person name="Golyshina O.V."/>
            <person name="Savchenko A."/>
            <person name="Ferrer M."/>
        </authorList>
    </citation>
    <scope>NUCLEOTIDE SEQUENCE</scope>
</reference>
<keyword evidence="1" id="KW-0812">Transmembrane</keyword>
<evidence type="ECO:0000313" key="2">
    <source>
        <dbReference type="EMBL" id="AJG37898.1"/>
    </source>
</evidence>
<protein>
    <submittedName>
        <fullName evidence="2">Uncharacterized protein</fullName>
    </submittedName>
</protein>
<sequence length="199" mass="23130">MKILKALLPMVVIILIRILVQPTFNHHEFEKTVFTGLLLVQITFFSVVLFGLIYFWKNRVLRISFIILSVFVLINIIVGYGPLFFSSFDIPYHFTIIRSNFSLFFFFILSIITVFVAIRSKHIVAIVFAGITLLLVIYVELFYGPELLAEPFRSYDPYEEFRVLLKAGFYRSMLQSTVTIILISLPVFTSFYALLKSQK</sequence>
<keyword evidence="1" id="KW-1133">Transmembrane helix</keyword>
<feature type="transmembrane region" description="Helical" evidence="1">
    <location>
        <begin position="97"/>
        <end position="116"/>
    </location>
</feature>
<evidence type="ECO:0000256" key="1">
    <source>
        <dbReference type="SAM" id="Phobius"/>
    </source>
</evidence>
<dbReference type="AlphaFoldDB" id="A0A0B5KU80"/>
<feature type="transmembrane region" description="Helical" evidence="1">
    <location>
        <begin position="173"/>
        <end position="195"/>
    </location>
</feature>
<dbReference type="EMBL" id="KF831414">
    <property type="protein sequence ID" value="AJG37898.1"/>
    <property type="molecule type" value="Genomic_DNA"/>
</dbReference>
<feature type="transmembrane region" description="Helical" evidence="1">
    <location>
        <begin position="7"/>
        <end position="24"/>
    </location>
</feature>
<organism evidence="2">
    <name type="scientific">Firmicutes bacterium enrichment culture clone fosmid MGS-M1</name>
    <dbReference type="NCBI Taxonomy" id="1549348"/>
    <lineage>
        <taxon>Bacteria</taxon>
        <taxon>Bacillati</taxon>
        <taxon>Bacillota</taxon>
        <taxon>environmental samples</taxon>
    </lineage>
</organism>